<dbReference type="SUPFAM" id="SSF50969">
    <property type="entry name" value="YVTN repeat-like/Quinoprotein amine dehydrogenase"/>
    <property type="match status" value="1"/>
</dbReference>
<dbReference type="InterPro" id="IPR011044">
    <property type="entry name" value="Quino_amine_DH_bsu"/>
</dbReference>
<keyword evidence="3" id="KW-1185">Reference proteome</keyword>
<evidence type="ECO:0000259" key="1">
    <source>
        <dbReference type="PROSITE" id="PS50181"/>
    </source>
</evidence>
<sequence length="498" mass="59009">MSCDLSCLPVNVLTQICHYLNFKDVCNCSRVSVAWREAFNNEEIWSWFYDKHFASRIGNNCSSNFILDSCSFVEPFLSLPTNESYRMSALCESRLHCMLQNLLDCNWSTGNFVAFKFRKGFAGEFGHIECQENLLLDQNPYRGNSFTVWDITGKPIELGSITYSIDHHSHATYFKFTESYVTVVQYNLLQIYQKQNMWPMFRLKFRRLFDRPEEESQSIPNQEDITEWYNEYFLRQYMQNYRFCFCANANYFAGSFYDRTPTIHVWDVESGSKQNEIVVPQPKGNVCKCILVMNVKYLFITLRIFHDSNTKNSTLIHSYDLKNEILTNLKLYFHAVDNVLFKNDFIISIDEKKFKIDIYDNEYGQKLYSIKEQVDLFPQTVDIVHNFVYYAVGKRENDACSDFEVKIKKLEKSAVTNFFHHTVKNLSNIYIYFIRQRFLLVSNWFNNYSKTSVIDTWNDQKESASFDIENARAHCFEHHDSKILVQMADLSFRILHFY</sequence>
<proteinExistence type="predicted"/>
<dbReference type="PROSITE" id="PS50181">
    <property type="entry name" value="FBOX"/>
    <property type="match status" value="1"/>
</dbReference>
<dbReference type="SMART" id="SM00256">
    <property type="entry name" value="FBOX"/>
    <property type="match status" value="1"/>
</dbReference>
<accession>A0A9P0C793</accession>
<organism evidence="2 3">
    <name type="scientific">Bemisia tabaci</name>
    <name type="common">Sweetpotato whitefly</name>
    <name type="synonym">Aleurodes tabaci</name>
    <dbReference type="NCBI Taxonomy" id="7038"/>
    <lineage>
        <taxon>Eukaryota</taxon>
        <taxon>Metazoa</taxon>
        <taxon>Ecdysozoa</taxon>
        <taxon>Arthropoda</taxon>
        <taxon>Hexapoda</taxon>
        <taxon>Insecta</taxon>
        <taxon>Pterygota</taxon>
        <taxon>Neoptera</taxon>
        <taxon>Paraneoptera</taxon>
        <taxon>Hemiptera</taxon>
        <taxon>Sternorrhyncha</taxon>
        <taxon>Aleyrodoidea</taxon>
        <taxon>Aleyrodidae</taxon>
        <taxon>Aleyrodinae</taxon>
        <taxon>Bemisia</taxon>
    </lineage>
</organism>
<feature type="domain" description="F-box" evidence="1">
    <location>
        <begin position="2"/>
        <end position="48"/>
    </location>
</feature>
<gene>
    <name evidence="2" type="ORF">BEMITA_LOCUS3419</name>
</gene>
<dbReference type="SUPFAM" id="SSF81383">
    <property type="entry name" value="F-box domain"/>
    <property type="match status" value="1"/>
</dbReference>
<dbReference type="InterPro" id="IPR001810">
    <property type="entry name" value="F-box_dom"/>
</dbReference>
<dbReference type="AlphaFoldDB" id="A0A9P0C793"/>
<evidence type="ECO:0000313" key="2">
    <source>
        <dbReference type="EMBL" id="CAH0765158.1"/>
    </source>
</evidence>
<dbReference type="Proteomes" id="UP001152759">
    <property type="component" value="Chromosome 2"/>
</dbReference>
<evidence type="ECO:0000313" key="3">
    <source>
        <dbReference type="Proteomes" id="UP001152759"/>
    </source>
</evidence>
<dbReference type="InterPro" id="IPR036047">
    <property type="entry name" value="F-box-like_dom_sf"/>
</dbReference>
<dbReference type="Gene3D" id="1.20.1280.50">
    <property type="match status" value="1"/>
</dbReference>
<dbReference type="Pfam" id="PF12937">
    <property type="entry name" value="F-box-like"/>
    <property type="match status" value="1"/>
</dbReference>
<name>A0A9P0C793_BEMTA</name>
<reference evidence="2" key="1">
    <citation type="submission" date="2021-12" db="EMBL/GenBank/DDBJ databases">
        <authorList>
            <person name="King R."/>
        </authorList>
    </citation>
    <scope>NUCLEOTIDE SEQUENCE</scope>
</reference>
<protein>
    <recommendedName>
        <fullName evidence="1">F-box domain-containing protein</fullName>
    </recommendedName>
</protein>
<dbReference type="CDD" id="cd09917">
    <property type="entry name" value="F-box_SF"/>
    <property type="match status" value="1"/>
</dbReference>
<dbReference type="EMBL" id="OU963863">
    <property type="protein sequence ID" value="CAH0765158.1"/>
    <property type="molecule type" value="Genomic_DNA"/>
</dbReference>